<feature type="region of interest" description="Disordered" evidence="1">
    <location>
        <begin position="41"/>
        <end position="78"/>
    </location>
</feature>
<name>A0AAD3HIQ9_9CHLO</name>
<sequence>MMSAAQGLSLAGRAKQEMQQRLWNIVPAAASNVGRLSRLMSTATPPQQGAASGEDIQTRAERMEVGSDESPEELEARKRRALQSYLEQQLGGGEPDRASLAVLLQRHGVVVRGGQQQALELMSALMAWKRGEWKADV</sequence>
<protein>
    <submittedName>
        <fullName evidence="2">Uncharacterized protein</fullName>
    </submittedName>
</protein>
<feature type="compositionally biased region" description="Polar residues" evidence="1">
    <location>
        <begin position="41"/>
        <end position="50"/>
    </location>
</feature>
<gene>
    <name evidence="2" type="ORF">Agub_g3005</name>
</gene>
<evidence type="ECO:0000313" key="3">
    <source>
        <dbReference type="Proteomes" id="UP001054857"/>
    </source>
</evidence>
<feature type="compositionally biased region" description="Basic and acidic residues" evidence="1">
    <location>
        <begin position="56"/>
        <end position="65"/>
    </location>
</feature>
<dbReference type="AlphaFoldDB" id="A0AAD3HIQ9"/>
<comment type="caution">
    <text evidence="2">The sequence shown here is derived from an EMBL/GenBank/DDBJ whole genome shotgun (WGS) entry which is preliminary data.</text>
</comment>
<proteinExistence type="predicted"/>
<dbReference type="Proteomes" id="UP001054857">
    <property type="component" value="Unassembled WGS sequence"/>
</dbReference>
<reference evidence="2 3" key="1">
    <citation type="journal article" date="2021" name="Sci. Rep.">
        <title>Genome sequencing of the multicellular alga Astrephomene provides insights into convergent evolution of germ-soma differentiation.</title>
        <authorList>
            <person name="Yamashita S."/>
            <person name="Yamamoto K."/>
            <person name="Matsuzaki R."/>
            <person name="Suzuki S."/>
            <person name="Yamaguchi H."/>
            <person name="Hirooka S."/>
            <person name="Minakuchi Y."/>
            <person name="Miyagishima S."/>
            <person name="Kawachi M."/>
            <person name="Toyoda A."/>
            <person name="Nozaki H."/>
        </authorList>
    </citation>
    <scope>NUCLEOTIDE SEQUENCE [LARGE SCALE GENOMIC DNA]</scope>
    <source>
        <strain evidence="2 3">NIES-4017</strain>
    </source>
</reference>
<organism evidence="2 3">
    <name type="scientific">Astrephomene gubernaculifera</name>
    <dbReference type="NCBI Taxonomy" id="47775"/>
    <lineage>
        <taxon>Eukaryota</taxon>
        <taxon>Viridiplantae</taxon>
        <taxon>Chlorophyta</taxon>
        <taxon>core chlorophytes</taxon>
        <taxon>Chlorophyceae</taxon>
        <taxon>CS clade</taxon>
        <taxon>Chlamydomonadales</taxon>
        <taxon>Astrephomenaceae</taxon>
        <taxon>Astrephomene</taxon>
    </lineage>
</organism>
<accession>A0AAD3HIQ9</accession>
<evidence type="ECO:0000313" key="2">
    <source>
        <dbReference type="EMBL" id="GFR42153.1"/>
    </source>
</evidence>
<dbReference type="EMBL" id="BMAR01000002">
    <property type="protein sequence ID" value="GFR42153.1"/>
    <property type="molecule type" value="Genomic_DNA"/>
</dbReference>
<keyword evidence="3" id="KW-1185">Reference proteome</keyword>
<evidence type="ECO:0000256" key="1">
    <source>
        <dbReference type="SAM" id="MobiDB-lite"/>
    </source>
</evidence>